<dbReference type="Proteomes" id="UP000002420">
    <property type="component" value="Chromosome"/>
</dbReference>
<reference evidence="3 4" key="1">
    <citation type="submission" date="2008-05" db="EMBL/GenBank/DDBJ databases">
        <title>Complete sequence of chromosome of Geobacter lovleyi SZ.</title>
        <authorList>
            <consortium name="US DOE Joint Genome Institute"/>
            <person name="Lucas S."/>
            <person name="Copeland A."/>
            <person name="Lapidus A."/>
            <person name="Glavina del Rio T."/>
            <person name="Dalin E."/>
            <person name="Tice H."/>
            <person name="Bruce D."/>
            <person name="Goodwin L."/>
            <person name="Pitluck S."/>
            <person name="Chertkov O."/>
            <person name="Meincke L."/>
            <person name="Brettin T."/>
            <person name="Detter J.C."/>
            <person name="Han C."/>
            <person name="Tapia R."/>
            <person name="Kuske C.R."/>
            <person name="Schmutz J."/>
            <person name="Larimer F."/>
            <person name="Land M."/>
            <person name="Hauser L."/>
            <person name="Kyrpides N."/>
            <person name="Mikhailova N."/>
            <person name="Sung Y."/>
            <person name="Fletcher K.E."/>
            <person name="Ritalahti K.M."/>
            <person name="Loeffler F.E."/>
            <person name="Richardson P."/>
        </authorList>
    </citation>
    <scope>NUCLEOTIDE SEQUENCE [LARGE SCALE GENOMIC DNA]</scope>
    <source>
        <strain evidence="4">ATCC BAA-1151 / DSM 17278 / SZ</strain>
    </source>
</reference>
<sequence length="240" mass="26163">MAPRKQKEQKPTTPPPFRHTPFAALKGIAVETAPPPEPVKKAVAPKAEPAGDELFRQAMSGVRRLDDEDSRTSTPAPVSPGKRGAPPKAPARSVAKPLPREEAAARKAFLQEVEKLQLDVRFKDQLPEEEELRPLTGNRLRQLKRGIIQLDRQLDLHGLTREEAVASLGPFLQAARNAGEKGVLVITGKGNHSLEGPVLQQVVAAWLRDQGRELITEYAPAPAEMGGSGAFVIFLRPLDK</sequence>
<dbReference type="InterPro" id="IPR002625">
    <property type="entry name" value="Smr_dom"/>
</dbReference>
<dbReference type="SUPFAM" id="SSF160443">
    <property type="entry name" value="SMR domain-like"/>
    <property type="match status" value="1"/>
</dbReference>
<feature type="compositionally biased region" description="Basic and acidic residues" evidence="1">
    <location>
        <begin position="1"/>
        <end position="10"/>
    </location>
</feature>
<dbReference type="InterPro" id="IPR036063">
    <property type="entry name" value="Smr_dom_sf"/>
</dbReference>
<dbReference type="KEGG" id="glo:Glov_0510"/>
<dbReference type="Pfam" id="PF01713">
    <property type="entry name" value="Smr"/>
    <property type="match status" value="1"/>
</dbReference>
<dbReference type="SMART" id="SM00463">
    <property type="entry name" value="SMR"/>
    <property type="match status" value="1"/>
</dbReference>
<evidence type="ECO:0000313" key="4">
    <source>
        <dbReference type="Proteomes" id="UP000002420"/>
    </source>
</evidence>
<dbReference type="PROSITE" id="PS50828">
    <property type="entry name" value="SMR"/>
    <property type="match status" value="1"/>
</dbReference>
<dbReference type="OrthoDB" id="9808881at2"/>
<keyword evidence="4" id="KW-1185">Reference proteome</keyword>
<feature type="region of interest" description="Disordered" evidence="1">
    <location>
        <begin position="1"/>
        <end position="20"/>
    </location>
</feature>
<dbReference type="EMBL" id="CP001089">
    <property type="protein sequence ID" value="ACD94238.1"/>
    <property type="molecule type" value="Genomic_DNA"/>
</dbReference>
<feature type="domain" description="Smr" evidence="2">
    <location>
        <begin position="154"/>
        <end position="236"/>
    </location>
</feature>
<dbReference type="AlphaFoldDB" id="B3E2I5"/>
<gene>
    <name evidence="3" type="ordered locus">Glov_0510</name>
</gene>
<dbReference type="HOGENOM" id="CLU_055978_0_1_7"/>
<accession>B3E2I5</accession>
<evidence type="ECO:0000259" key="2">
    <source>
        <dbReference type="PROSITE" id="PS50828"/>
    </source>
</evidence>
<organism evidence="3 4">
    <name type="scientific">Trichlorobacter lovleyi (strain ATCC BAA-1151 / DSM 17278 / SZ)</name>
    <name type="common">Geobacter lovleyi</name>
    <dbReference type="NCBI Taxonomy" id="398767"/>
    <lineage>
        <taxon>Bacteria</taxon>
        <taxon>Pseudomonadati</taxon>
        <taxon>Thermodesulfobacteriota</taxon>
        <taxon>Desulfuromonadia</taxon>
        <taxon>Geobacterales</taxon>
        <taxon>Geobacteraceae</taxon>
        <taxon>Trichlorobacter</taxon>
    </lineage>
</organism>
<evidence type="ECO:0000256" key="1">
    <source>
        <dbReference type="SAM" id="MobiDB-lite"/>
    </source>
</evidence>
<protein>
    <submittedName>
        <fullName evidence="3">Smr protein/MutS2</fullName>
    </submittedName>
</protein>
<dbReference type="Gene3D" id="3.30.1370.110">
    <property type="match status" value="1"/>
</dbReference>
<dbReference type="RefSeq" id="WP_012468594.1">
    <property type="nucleotide sequence ID" value="NC_010814.1"/>
</dbReference>
<evidence type="ECO:0000313" key="3">
    <source>
        <dbReference type="EMBL" id="ACD94238.1"/>
    </source>
</evidence>
<name>B3E2I5_TRIL1</name>
<dbReference type="PANTHER" id="PTHR35562:SF2">
    <property type="entry name" value="DNA ENDONUCLEASE SMRA-RELATED"/>
    <property type="match status" value="1"/>
</dbReference>
<feature type="compositionally biased region" description="Low complexity" evidence="1">
    <location>
        <begin position="79"/>
        <end position="93"/>
    </location>
</feature>
<proteinExistence type="predicted"/>
<dbReference type="eggNOG" id="COG2840">
    <property type="taxonomic scope" value="Bacteria"/>
</dbReference>
<dbReference type="STRING" id="398767.Glov_0510"/>
<feature type="region of interest" description="Disordered" evidence="1">
    <location>
        <begin position="31"/>
        <end position="100"/>
    </location>
</feature>
<dbReference type="PANTHER" id="PTHR35562">
    <property type="entry name" value="DNA ENDONUCLEASE SMRA-RELATED"/>
    <property type="match status" value="1"/>
</dbReference>